<gene>
    <name evidence="2" type="ORF">HNP32_001694</name>
</gene>
<keyword evidence="1" id="KW-0175">Coiled coil</keyword>
<protein>
    <submittedName>
        <fullName evidence="2">Uncharacterized protein</fullName>
    </submittedName>
</protein>
<dbReference type="Proteomes" id="UP000539957">
    <property type="component" value="Unassembled WGS sequence"/>
</dbReference>
<sequence>MTAEVIHLKNEPPTPFDAHRINLDDLLVEARNWADGEPAATQAQVDEIARLIDDLNAGAKAMEAERVAEKKPLDEAVKEIQDRYNVYLAPLSNKTVKGKVPLAIDALNAAKRPFLVAREAELEAARSAARAEAEAAAQAAAEAARKSNAADLEQREAVDAKIKAAEDAQRAAKIADNARAHAHGGGRAQGLRTRVLAEVTDLDAAVRHYWTESRPAFADLIQKLADDDARQNRRAAKGVTFREERY</sequence>
<keyword evidence="3" id="KW-1185">Reference proteome</keyword>
<organism evidence="2 3">
    <name type="scientific">Brevundimonas bullata</name>
    <dbReference type="NCBI Taxonomy" id="13160"/>
    <lineage>
        <taxon>Bacteria</taxon>
        <taxon>Pseudomonadati</taxon>
        <taxon>Pseudomonadota</taxon>
        <taxon>Alphaproteobacteria</taxon>
        <taxon>Caulobacterales</taxon>
        <taxon>Caulobacteraceae</taxon>
        <taxon>Brevundimonas</taxon>
    </lineage>
</organism>
<comment type="caution">
    <text evidence="2">The sequence shown here is derived from an EMBL/GenBank/DDBJ whole genome shotgun (WGS) entry which is preliminary data.</text>
</comment>
<proteinExistence type="predicted"/>
<dbReference type="RefSeq" id="WP_184268946.1">
    <property type="nucleotide sequence ID" value="NZ_JACHKY010000002.1"/>
</dbReference>
<evidence type="ECO:0000313" key="3">
    <source>
        <dbReference type="Proteomes" id="UP000539957"/>
    </source>
</evidence>
<name>A0A7W7IQ10_9CAUL</name>
<dbReference type="AlphaFoldDB" id="A0A7W7IQ10"/>
<reference evidence="2 3" key="1">
    <citation type="submission" date="2020-08" db="EMBL/GenBank/DDBJ databases">
        <title>Functional genomics of gut bacteria from endangered species of beetles.</title>
        <authorList>
            <person name="Carlos-Shanley C."/>
        </authorList>
    </citation>
    <scope>NUCLEOTIDE SEQUENCE [LARGE SCALE GENOMIC DNA]</scope>
    <source>
        <strain evidence="2 3">S00123</strain>
    </source>
</reference>
<feature type="coiled-coil region" evidence="1">
    <location>
        <begin position="119"/>
        <end position="146"/>
    </location>
</feature>
<evidence type="ECO:0000256" key="1">
    <source>
        <dbReference type="SAM" id="Coils"/>
    </source>
</evidence>
<accession>A0A7W7IQ10</accession>
<evidence type="ECO:0000313" key="2">
    <source>
        <dbReference type="EMBL" id="MBB4797970.1"/>
    </source>
</evidence>
<dbReference type="EMBL" id="JACHKY010000002">
    <property type="protein sequence ID" value="MBB4797970.1"/>
    <property type="molecule type" value="Genomic_DNA"/>
</dbReference>